<dbReference type="GO" id="GO:0003700">
    <property type="term" value="F:DNA-binding transcription factor activity"/>
    <property type="evidence" value="ECO:0007669"/>
    <property type="project" value="InterPro"/>
</dbReference>
<dbReference type="SUPFAM" id="SSF88946">
    <property type="entry name" value="Sigma2 domain of RNA polymerase sigma factors"/>
    <property type="match status" value="1"/>
</dbReference>
<keyword evidence="3" id="KW-0238">DNA-binding</keyword>
<organism evidence="5">
    <name type="scientific">bioreactor metagenome</name>
    <dbReference type="NCBI Taxonomy" id="1076179"/>
    <lineage>
        <taxon>unclassified sequences</taxon>
        <taxon>metagenomes</taxon>
        <taxon>ecological metagenomes</taxon>
    </lineage>
</organism>
<evidence type="ECO:0000256" key="2">
    <source>
        <dbReference type="ARBA" id="ARBA00023015"/>
    </source>
</evidence>
<dbReference type="GO" id="GO:0003677">
    <property type="term" value="F:DNA binding"/>
    <property type="evidence" value="ECO:0007669"/>
    <property type="project" value="UniProtKB-KW"/>
</dbReference>
<gene>
    <name evidence="5" type="primary">sigI_4</name>
    <name evidence="5" type="ORF">SDC9_84458</name>
</gene>
<dbReference type="HAMAP" id="MF_02064">
    <property type="entry name" value="Sigma70_SigI"/>
    <property type="match status" value="1"/>
</dbReference>
<comment type="caution">
    <text evidence="5">The sequence shown here is derived from an EMBL/GenBank/DDBJ whole genome shotgun (WGS) entry which is preliminary data.</text>
</comment>
<dbReference type="AlphaFoldDB" id="A0A644ZAW3"/>
<evidence type="ECO:0000256" key="3">
    <source>
        <dbReference type="ARBA" id="ARBA00023125"/>
    </source>
</evidence>
<reference evidence="5" key="1">
    <citation type="submission" date="2019-08" db="EMBL/GenBank/DDBJ databases">
        <authorList>
            <person name="Kucharzyk K."/>
            <person name="Murdoch R.W."/>
            <person name="Higgins S."/>
            <person name="Loffler F."/>
        </authorList>
    </citation>
    <scope>NUCLEOTIDE SEQUENCE</scope>
</reference>
<proteinExistence type="inferred from homology"/>
<evidence type="ECO:0000256" key="4">
    <source>
        <dbReference type="ARBA" id="ARBA00023163"/>
    </source>
</evidence>
<dbReference type="EMBL" id="VSSQ01008083">
    <property type="protein sequence ID" value="MPM37839.1"/>
    <property type="molecule type" value="Genomic_DNA"/>
</dbReference>
<protein>
    <submittedName>
        <fullName evidence="5">RNA polymerase sigma factor SigI</fullName>
    </submittedName>
</protein>
<keyword evidence="1" id="KW-0963">Cytoplasm</keyword>
<keyword evidence="4" id="KW-0804">Transcription</keyword>
<name>A0A644ZAW3_9ZZZZ</name>
<dbReference type="PIRSF" id="PIRSF038953">
    <property type="entry name" value="SigI"/>
    <property type="match status" value="1"/>
</dbReference>
<evidence type="ECO:0000313" key="5">
    <source>
        <dbReference type="EMBL" id="MPM37839.1"/>
    </source>
</evidence>
<accession>A0A644ZAW3</accession>
<keyword evidence="2" id="KW-0805">Transcription regulation</keyword>
<evidence type="ECO:0000256" key="1">
    <source>
        <dbReference type="ARBA" id="ARBA00022490"/>
    </source>
</evidence>
<dbReference type="InterPro" id="IPR014244">
    <property type="entry name" value="RNA_pol_sigma-I"/>
</dbReference>
<dbReference type="GO" id="GO:0006352">
    <property type="term" value="P:DNA-templated transcription initiation"/>
    <property type="evidence" value="ECO:0007669"/>
    <property type="project" value="InterPro"/>
</dbReference>
<dbReference type="InterPro" id="IPR013325">
    <property type="entry name" value="RNA_pol_sigma_r2"/>
</dbReference>
<sequence length="238" mass="26810">MALDESALALLAATDEAVREELIIRQEKNILRIASHAKHRFVTKSDDEWAIALCAFSRAIDTYRAERGAFAHYAEILIRRSLIDAHRAEAKRAQEISVSPELFEGESEEVAQNPVRSYLIGRSMHASDRTLRDEILAANEELGRFGFGFYDLTRCSPEQERTREACAHAADAILSSAENHDHLLRTMQLPVKRLVECGAVSKKILERYRKYIIAMVVIRAGDYPALQGYLHAGRGETT</sequence>
<dbReference type="Gene3D" id="1.10.1740.10">
    <property type="match status" value="1"/>
</dbReference>